<dbReference type="AlphaFoldDB" id="A0A0L6VQX4"/>
<gene>
    <name evidence="1" type="ORF">VP01_118g5</name>
</gene>
<dbReference type="VEuPathDB" id="FungiDB:VP01_118g5"/>
<reference evidence="1 2" key="1">
    <citation type="submission" date="2015-08" db="EMBL/GenBank/DDBJ databases">
        <title>Next Generation Sequencing and Analysis of the Genome of Puccinia sorghi L Schw, the Causal Agent of Maize Common Rust.</title>
        <authorList>
            <person name="Rochi L."/>
            <person name="Burguener G."/>
            <person name="Darino M."/>
            <person name="Turjanski A."/>
            <person name="Kreff E."/>
            <person name="Dieguez M.J."/>
            <person name="Sacco F."/>
        </authorList>
    </citation>
    <scope>NUCLEOTIDE SEQUENCE [LARGE SCALE GENOMIC DNA]</scope>
    <source>
        <strain evidence="1 2">RO10H11247</strain>
    </source>
</reference>
<proteinExistence type="predicted"/>
<dbReference type="Proteomes" id="UP000037035">
    <property type="component" value="Unassembled WGS sequence"/>
</dbReference>
<protein>
    <submittedName>
        <fullName evidence="1">Uncharacterized protein</fullName>
    </submittedName>
</protein>
<accession>A0A0L6VQX4</accession>
<evidence type="ECO:0000313" key="2">
    <source>
        <dbReference type="Proteomes" id="UP000037035"/>
    </source>
</evidence>
<dbReference type="EMBL" id="LAVV01002110">
    <property type="protein sequence ID" value="KNZ63091.1"/>
    <property type="molecule type" value="Genomic_DNA"/>
</dbReference>
<comment type="caution">
    <text evidence="1">The sequence shown here is derived from an EMBL/GenBank/DDBJ whole genome shotgun (WGS) entry which is preliminary data.</text>
</comment>
<sequence>MNHPSTFHHHCSRRFISSNAANIFFQLLDLMSENHRPIPSKIFKIPQSLPLEFYHYKWLQNLPLSQQHTIPDLTQEAFSTIQRGPCFPSTIQHMTKLNDYLIVSSTKET</sequence>
<name>A0A0L6VQX4_9BASI</name>
<keyword evidence="2" id="KW-1185">Reference proteome</keyword>
<evidence type="ECO:0000313" key="1">
    <source>
        <dbReference type="EMBL" id="KNZ63091.1"/>
    </source>
</evidence>
<organism evidence="1 2">
    <name type="scientific">Puccinia sorghi</name>
    <dbReference type="NCBI Taxonomy" id="27349"/>
    <lineage>
        <taxon>Eukaryota</taxon>
        <taxon>Fungi</taxon>
        <taxon>Dikarya</taxon>
        <taxon>Basidiomycota</taxon>
        <taxon>Pucciniomycotina</taxon>
        <taxon>Pucciniomycetes</taxon>
        <taxon>Pucciniales</taxon>
        <taxon>Pucciniaceae</taxon>
        <taxon>Puccinia</taxon>
    </lineage>
</organism>